<dbReference type="SUPFAM" id="SSF50630">
    <property type="entry name" value="Acid proteases"/>
    <property type="match status" value="1"/>
</dbReference>
<feature type="chain" id="PRO_5034149535" description="Peptidase A1 domain-containing protein" evidence="4">
    <location>
        <begin position="24"/>
        <end position="686"/>
    </location>
</feature>
<keyword evidence="3" id="KW-0472">Membrane</keyword>
<comment type="similarity">
    <text evidence="1">Belongs to the peptidase A1 family.</text>
</comment>
<dbReference type="OrthoDB" id="15189at2759"/>
<evidence type="ECO:0000256" key="1">
    <source>
        <dbReference type="ARBA" id="ARBA00007447"/>
    </source>
</evidence>
<reference evidence="6 7" key="1">
    <citation type="journal article" date="2020" name="ISME J.">
        <title>Uncovering the hidden diversity of litter-decomposition mechanisms in mushroom-forming fungi.</title>
        <authorList>
            <person name="Floudas D."/>
            <person name="Bentzer J."/>
            <person name="Ahren D."/>
            <person name="Johansson T."/>
            <person name="Persson P."/>
            <person name="Tunlid A."/>
        </authorList>
    </citation>
    <scope>NUCLEOTIDE SEQUENCE [LARGE SCALE GENOMIC DNA]</scope>
    <source>
        <strain evidence="6 7">CBS 291.85</strain>
    </source>
</reference>
<dbReference type="Proteomes" id="UP000559256">
    <property type="component" value="Unassembled WGS sequence"/>
</dbReference>
<feature type="compositionally biased region" description="Polar residues" evidence="2">
    <location>
        <begin position="666"/>
        <end position="680"/>
    </location>
</feature>
<dbReference type="InterPro" id="IPR033121">
    <property type="entry name" value="PEPTIDASE_A1"/>
</dbReference>
<sequence>MRSFIPLSLLLAVFDSFLHFSSAIKIPFEVHTPHLSSNSLVRRDSLNLTNQGNAQYIANVTIGGQVARVIIDTGSSDLWANFPQTQPTSNDLGKGLTLNYAIGAAGGNIHSASVQFDGYTIDNQAFLLVTDASSFSSNIHDQGYDGLMGLGPNAGSQILDKLDDDADGNSVLYHIFQKSSSNENYITFFLNRNGDPSAPPLQTGQLTINEVLNQYQNISQMPKLDLETVHRLLKSEQHWQALTDKNNGIIGPDGNVINVDSIVPKAPDGQLVAVFDSGFTFSQVPRDVSDAIYGRVQGAVYDSKNEWWTVPCGQMLNISFNFGGVNYPVHPLDTVDDNFGLHDDNGNHICIGSFQPITSAFSLLGNYDMIMGMSFLRNAYTLMSYGSWVEGSSDPYISLLPLTDPNEAHSSFVTARLEGQDTSASSQYNLLPPDQLQHSPVSAEEKKKKYQEMILSRWPYIFAGCLIFVLLVVGLVIWRCCCRRNKNKNKGGKGVTGTRGMSMGDGGKEFGHKVTSSIGMAMKGFGGGSGTGNGAGSHQSYLQLHDPNTTSGHGGPGFRYDNGNASSSVMSVQTLTDTPSASPSYGKEFGYGAGYGYPPSPMHSSHDVRDSYSTGGARDSYASYGAGAGGVTGHGAYGHGQQDHLNSGYGPGYDSPGYGYEPQPPTASYHTQSPGYSPQHGQGHHV</sequence>
<dbReference type="InterPro" id="IPR001461">
    <property type="entry name" value="Aspartic_peptidase_A1"/>
</dbReference>
<feature type="region of interest" description="Disordered" evidence="2">
    <location>
        <begin position="635"/>
        <end position="686"/>
    </location>
</feature>
<feature type="transmembrane region" description="Helical" evidence="3">
    <location>
        <begin position="458"/>
        <end position="478"/>
    </location>
</feature>
<feature type="region of interest" description="Disordered" evidence="2">
    <location>
        <begin position="489"/>
        <end position="509"/>
    </location>
</feature>
<evidence type="ECO:0000256" key="4">
    <source>
        <dbReference type="SAM" id="SignalP"/>
    </source>
</evidence>
<dbReference type="EMBL" id="JAACJM010000145">
    <property type="protein sequence ID" value="KAF5343209.1"/>
    <property type="molecule type" value="Genomic_DNA"/>
</dbReference>
<dbReference type="GO" id="GO:0006508">
    <property type="term" value="P:proteolysis"/>
    <property type="evidence" value="ECO:0007669"/>
    <property type="project" value="InterPro"/>
</dbReference>
<dbReference type="Pfam" id="PF00026">
    <property type="entry name" value="Asp"/>
    <property type="match status" value="1"/>
</dbReference>
<dbReference type="PANTHER" id="PTHR47966:SF6">
    <property type="entry name" value="PEPTIDASE A1 DOMAIN-CONTAINING PROTEIN"/>
    <property type="match status" value="1"/>
</dbReference>
<comment type="caution">
    <text evidence="6">The sequence shown here is derived from an EMBL/GenBank/DDBJ whole genome shotgun (WGS) entry which is preliminary data.</text>
</comment>
<proteinExistence type="inferred from homology"/>
<evidence type="ECO:0000313" key="7">
    <source>
        <dbReference type="Proteomes" id="UP000559256"/>
    </source>
</evidence>
<name>A0A8H5CKY4_9AGAR</name>
<dbReference type="PROSITE" id="PS51767">
    <property type="entry name" value="PEPTIDASE_A1"/>
    <property type="match status" value="1"/>
</dbReference>
<gene>
    <name evidence="6" type="ORF">D9758_013441</name>
</gene>
<dbReference type="PANTHER" id="PTHR47966">
    <property type="entry name" value="BETA-SITE APP-CLEAVING ENZYME, ISOFORM A-RELATED"/>
    <property type="match status" value="1"/>
</dbReference>
<keyword evidence="7" id="KW-1185">Reference proteome</keyword>
<protein>
    <recommendedName>
        <fullName evidence="5">Peptidase A1 domain-containing protein</fullName>
    </recommendedName>
</protein>
<feature type="region of interest" description="Disordered" evidence="2">
    <location>
        <begin position="536"/>
        <end position="565"/>
    </location>
</feature>
<feature type="domain" description="Peptidase A1" evidence="5">
    <location>
        <begin position="56"/>
        <end position="393"/>
    </location>
</feature>
<dbReference type="InterPro" id="IPR021109">
    <property type="entry name" value="Peptidase_aspartic_dom_sf"/>
</dbReference>
<dbReference type="InterPro" id="IPR034164">
    <property type="entry name" value="Pepsin-like_dom"/>
</dbReference>
<feature type="signal peptide" evidence="4">
    <location>
        <begin position="1"/>
        <end position="23"/>
    </location>
</feature>
<dbReference type="CDD" id="cd05471">
    <property type="entry name" value="pepsin_like"/>
    <property type="match status" value="1"/>
</dbReference>
<keyword evidence="3" id="KW-0812">Transmembrane</keyword>
<evidence type="ECO:0000256" key="2">
    <source>
        <dbReference type="SAM" id="MobiDB-lite"/>
    </source>
</evidence>
<evidence type="ECO:0000259" key="5">
    <source>
        <dbReference type="PROSITE" id="PS51767"/>
    </source>
</evidence>
<evidence type="ECO:0000256" key="3">
    <source>
        <dbReference type="SAM" id="Phobius"/>
    </source>
</evidence>
<dbReference type="Gene3D" id="2.40.70.10">
    <property type="entry name" value="Acid Proteases"/>
    <property type="match status" value="2"/>
</dbReference>
<organism evidence="6 7">
    <name type="scientific">Tetrapyrgos nigripes</name>
    <dbReference type="NCBI Taxonomy" id="182062"/>
    <lineage>
        <taxon>Eukaryota</taxon>
        <taxon>Fungi</taxon>
        <taxon>Dikarya</taxon>
        <taxon>Basidiomycota</taxon>
        <taxon>Agaricomycotina</taxon>
        <taxon>Agaricomycetes</taxon>
        <taxon>Agaricomycetidae</taxon>
        <taxon>Agaricales</taxon>
        <taxon>Marasmiineae</taxon>
        <taxon>Marasmiaceae</taxon>
        <taxon>Tetrapyrgos</taxon>
    </lineage>
</organism>
<dbReference type="PRINTS" id="PR00792">
    <property type="entry name" value="PEPSIN"/>
</dbReference>
<keyword evidence="4" id="KW-0732">Signal</keyword>
<dbReference type="GO" id="GO:0004190">
    <property type="term" value="F:aspartic-type endopeptidase activity"/>
    <property type="evidence" value="ECO:0007669"/>
    <property type="project" value="InterPro"/>
</dbReference>
<keyword evidence="3" id="KW-1133">Transmembrane helix</keyword>
<feature type="compositionally biased region" description="Polar residues" evidence="2">
    <location>
        <begin position="538"/>
        <end position="551"/>
    </location>
</feature>
<dbReference type="AlphaFoldDB" id="A0A8H5CKY4"/>
<accession>A0A8H5CKY4</accession>
<evidence type="ECO:0000313" key="6">
    <source>
        <dbReference type="EMBL" id="KAF5343209.1"/>
    </source>
</evidence>